<dbReference type="InterPro" id="IPR050708">
    <property type="entry name" value="T6SS_VgrG/RHS"/>
</dbReference>
<reference evidence="2" key="1">
    <citation type="journal article" date="2019" name="Int. J. Syst. Evol. Microbiol.">
        <title>The Global Catalogue of Microorganisms (GCM) 10K type strain sequencing project: providing services to taxonomists for standard genome sequencing and annotation.</title>
        <authorList>
            <consortium name="The Broad Institute Genomics Platform"/>
            <consortium name="The Broad Institute Genome Sequencing Center for Infectious Disease"/>
            <person name="Wu L."/>
            <person name="Ma J."/>
        </authorList>
    </citation>
    <scope>NUCLEOTIDE SEQUENCE [LARGE SCALE GENOMIC DNA]</scope>
    <source>
        <strain evidence="2">CCUG 55585</strain>
    </source>
</reference>
<proteinExistence type="predicted"/>
<dbReference type="Proteomes" id="UP001597110">
    <property type="component" value="Unassembled WGS sequence"/>
</dbReference>
<gene>
    <name evidence="1" type="ORF">ACFQ0E_19175</name>
</gene>
<evidence type="ECO:0008006" key="3">
    <source>
        <dbReference type="Google" id="ProtNLM"/>
    </source>
</evidence>
<sequence length="196" mass="20718">MTQSGGGLSRSTSTTYDAFGRALTRTDARGTTTSIGYDRLGRVISQSATVSGRVEASSLSYDAYGRIVTQTDALGNVTTYAYNDTSRSMTVTSQEGVSVTTTRNRHGETVMVSQALPGGGTATTTTAYDKDGNVTSVTDALGKITNNEYDTRGLLAATVDASGRRVEYRYDAAGRMLQRIEDPGAGKLNLTTTTAY</sequence>
<evidence type="ECO:0000313" key="2">
    <source>
        <dbReference type="Proteomes" id="UP001597110"/>
    </source>
</evidence>
<dbReference type="Pfam" id="PF05593">
    <property type="entry name" value="RHS_repeat"/>
    <property type="match status" value="3"/>
</dbReference>
<comment type="caution">
    <text evidence="1">The sequence shown here is derived from an EMBL/GenBank/DDBJ whole genome shotgun (WGS) entry which is preliminary data.</text>
</comment>
<dbReference type="EMBL" id="JBHTIF010000027">
    <property type="protein sequence ID" value="MFD0727721.1"/>
    <property type="molecule type" value="Genomic_DNA"/>
</dbReference>
<dbReference type="PANTHER" id="PTHR32305:SF15">
    <property type="entry name" value="PROTEIN RHSA-RELATED"/>
    <property type="match status" value="1"/>
</dbReference>
<dbReference type="Gene3D" id="2.180.10.10">
    <property type="entry name" value="RHS repeat-associated core"/>
    <property type="match status" value="1"/>
</dbReference>
<name>A0ABW2YH09_9GAMM</name>
<dbReference type="NCBIfam" id="TIGR01643">
    <property type="entry name" value="YD_repeat_2x"/>
    <property type="match status" value="5"/>
</dbReference>
<protein>
    <recommendedName>
        <fullName evidence="3">RHS repeat protein</fullName>
    </recommendedName>
</protein>
<evidence type="ECO:0000313" key="1">
    <source>
        <dbReference type="EMBL" id="MFD0727721.1"/>
    </source>
</evidence>
<dbReference type="InterPro" id="IPR006530">
    <property type="entry name" value="YD"/>
</dbReference>
<dbReference type="PANTHER" id="PTHR32305">
    <property type="match status" value="1"/>
</dbReference>
<keyword evidence="2" id="KW-1185">Reference proteome</keyword>
<dbReference type="InterPro" id="IPR031325">
    <property type="entry name" value="RHS_repeat"/>
</dbReference>
<accession>A0ABW2YH09</accession>
<organism evidence="1 2">
    <name type="scientific">Lysobacter brunescens</name>
    <dbReference type="NCBI Taxonomy" id="262323"/>
    <lineage>
        <taxon>Bacteria</taxon>
        <taxon>Pseudomonadati</taxon>
        <taxon>Pseudomonadota</taxon>
        <taxon>Gammaproteobacteria</taxon>
        <taxon>Lysobacterales</taxon>
        <taxon>Lysobacteraceae</taxon>
        <taxon>Lysobacter</taxon>
    </lineage>
</organism>
<feature type="non-terminal residue" evidence="1">
    <location>
        <position position="196"/>
    </location>
</feature>